<comment type="subunit">
    <text evidence="12">Homotetramer; dimer of dimers.</text>
</comment>
<dbReference type="Pfam" id="PF00701">
    <property type="entry name" value="DHDPS"/>
    <property type="match status" value="1"/>
</dbReference>
<dbReference type="Proteomes" id="UP000249169">
    <property type="component" value="Unassembled WGS sequence"/>
</dbReference>
<evidence type="ECO:0000256" key="7">
    <source>
        <dbReference type="ARBA" id="ARBA00022915"/>
    </source>
</evidence>
<dbReference type="CDD" id="cd00950">
    <property type="entry name" value="DHDPS"/>
    <property type="match status" value="1"/>
</dbReference>
<evidence type="ECO:0000256" key="11">
    <source>
        <dbReference type="ARBA" id="ARBA00047836"/>
    </source>
</evidence>
<dbReference type="GO" id="GO:0009089">
    <property type="term" value="P:lysine biosynthetic process via diaminopimelate"/>
    <property type="evidence" value="ECO:0007669"/>
    <property type="project" value="UniProtKB-UniRule"/>
</dbReference>
<dbReference type="EC" id="4.3.3.7" evidence="4 12"/>
<dbReference type="PANTHER" id="PTHR12128">
    <property type="entry name" value="DIHYDRODIPICOLINATE SYNTHASE"/>
    <property type="match status" value="1"/>
</dbReference>
<dbReference type="PIRSF" id="PIRSF001365">
    <property type="entry name" value="DHDPS"/>
    <property type="match status" value="1"/>
</dbReference>
<dbReference type="SUPFAM" id="SSF51569">
    <property type="entry name" value="Aldolase"/>
    <property type="match status" value="1"/>
</dbReference>
<comment type="catalytic activity">
    <reaction evidence="11 12">
        <text>L-aspartate 4-semialdehyde + pyruvate = (2S,4S)-4-hydroxy-2,3,4,5-tetrahydrodipicolinate + H2O + H(+)</text>
        <dbReference type="Rhea" id="RHEA:34171"/>
        <dbReference type="ChEBI" id="CHEBI:15361"/>
        <dbReference type="ChEBI" id="CHEBI:15377"/>
        <dbReference type="ChEBI" id="CHEBI:15378"/>
        <dbReference type="ChEBI" id="CHEBI:67139"/>
        <dbReference type="ChEBI" id="CHEBI:537519"/>
        <dbReference type="EC" id="4.3.3.7"/>
    </reaction>
</comment>
<feature type="site" description="Part of a proton relay during catalysis" evidence="12">
    <location>
        <position position="115"/>
    </location>
</feature>
<keyword evidence="6 12" id="KW-0028">Amino-acid biosynthesis</keyword>
<keyword evidence="5 12" id="KW-0963">Cytoplasm</keyword>
<dbReference type="PRINTS" id="PR00146">
    <property type="entry name" value="DHPICSNTHASE"/>
</dbReference>
<dbReference type="GO" id="GO:0019877">
    <property type="term" value="P:diaminopimelate biosynthetic process"/>
    <property type="evidence" value="ECO:0007669"/>
    <property type="project" value="UniProtKB-UniRule"/>
</dbReference>
<dbReference type="OrthoDB" id="9782828at2"/>
<sequence length="299" mass="31169">MSSTPALRGALTALITPFTDSGSVDFDALRALVDRQIAGGINGLVPCGTTGEAATMTEDERAEVIKAVVAHVDGRVPVVAGTGSNCTADTIAFTQRVARENPGKIAAALVVTPYYNKPGQEDMIRHFQEVANEGTLPVILYNVPGRTGVSLTAESIITLSAHPNIIGIKDASADMVLGTQIAAHVPADFALLSGDDFTTFPLMMVGGHGCISVVSNLSPETMSGLCNAVNSGDLATALAMHRKLQPLAQVLFERSNPIPVKAAAAALGWCSPTMRGPLYAPDETFIARLRQALADFGLS</sequence>
<dbReference type="InterPro" id="IPR020624">
    <property type="entry name" value="Schiff_base-form_aldolases_CS"/>
</dbReference>
<accession>A0A328CBR5</accession>
<evidence type="ECO:0000256" key="14">
    <source>
        <dbReference type="PIRSR" id="PIRSR001365-1"/>
    </source>
</evidence>
<dbReference type="Gene3D" id="3.20.20.70">
    <property type="entry name" value="Aldolase class I"/>
    <property type="match status" value="1"/>
</dbReference>
<dbReference type="EMBL" id="QHKO01000003">
    <property type="protein sequence ID" value="RAL22967.1"/>
    <property type="molecule type" value="Genomic_DNA"/>
</dbReference>
<keyword evidence="9 12" id="KW-0456">Lyase</keyword>
<dbReference type="PANTHER" id="PTHR12128:SF66">
    <property type="entry name" value="4-HYDROXY-2-OXOGLUTARATE ALDOLASE, MITOCHONDRIAL"/>
    <property type="match status" value="1"/>
</dbReference>
<keyword evidence="17" id="KW-1185">Reference proteome</keyword>
<dbReference type="HAMAP" id="MF_00418">
    <property type="entry name" value="DapA"/>
    <property type="match status" value="1"/>
</dbReference>
<dbReference type="InterPro" id="IPR020625">
    <property type="entry name" value="Schiff_base-form_aldolases_AS"/>
</dbReference>
<evidence type="ECO:0000256" key="10">
    <source>
        <dbReference type="ARBA" id="ARBA00023270"/>
    </source>
</evidence>
<evidence type="ECO:0000256" key="6">
    <source>
        <dbReference type="ARBA" id="ARBA00022605"/>
    </source>
</evidence>
<keyword evidence="8 12" id="KW-0457">Lysine biosynthesis</keyword>
<dbReference type="InterPro" id="IPR002220">
    <property type="entry name" value="DapA-like"/>
</dbReference>
<protein>
    <recommendedName>
        <fullName evidence="4 12">4-hydroxy-tetrahydrodipicolinate synthase</fullName>
        <shortName evidence="12">HTPA synthase</shortName>
        <ecNumber evidence="4 12">4.3.3.7</ecNumber>
    </recommendedName>
</protein>
<evidence type="ECO:0000256" key="8">
    <source>
        <dbReference type="ARBA" id="ARBA00023154"/>
    </source>
</evidence>
<evidence type="ECO:0000256" key="15">
    <source>
        <dbReference type="PIRSR" id="PIRSR001365-2"/>
    </source>
</evidence>
<comment type="subcellular location">
    <subcellularLocation>
        <location evidence="12">Cytoplasm</location>
    </subcellularLocation>
</comment>
<dbReference type="NCBIfam" id="TIGR00674">
    <property type="entry name" value="dapA"/>
    <property type="match status" value="1"/>
</dbReference>
<comment type="function">
    <text evidence="1 12">Catalyzes the condensation of (S)-aspartate-beta-semialdehyde [(S)-ASA] and pyruvate to 4-hydroxy-tetrahydrodipicolinate (HTPA).</text>
</comment>
<evidence type="ECO:0000256" key="12">
    <source>
        <dbReference type="HAMAP-Rule" id="MF_00418"/>
    </source>
</evidence>
<evidence type="ECO:0000256" key="9">
    <source>
        <dbReference type="ARBA" id="ARBA00023239"/>
    </source>
</evidence>
<evidence type="ECO:0000256" key="13">
    <source>
        <dbReference type="PIRNR" id="PIRNR001365"/>
    </source>
</evidence>
<dbReference type="GO" id="GO:0005829">
    <property type="term" value="C:cytosol"/>
    <property type="evidence" value="ECO:0007669"/>
    <property type="project" value="TreeGrafter"/>
</dbReference>
<proteinExistence type="inferred from homology"/>
<comment type="caution">
    <text evidence="16">The sequence shown here is derived from an EMBL/GenBank/DDBJ whole genome shotgun (WGS) entry which is preliminary data.</text>
</comment>
<dbReference type="AlphaFoldDB" id="A0A328CBR5"/>
<keyword evidence="7 12" id="KW-0220">Diaminopimelate biosynthesis</keyword>
<evidence type="ECO:0000256" key="3">
    <source>
        <dbReference type="ARBA" id="ARBA00007592"/>
    </source>
</evidence>
<keyword evidence="10 12" id="KW-0704">Schiff base</keyword>
<dbReference type="PROSITE" id="PS00665">
    <property type="entry name" value="DHDPS_1"/>
    <property type="match status" value="1"/>
</dbReference>
<name>A0A328CBR5_9DELT</name>
<reference evidence="16 17" key="1">
    <citation type="submission" date="2018-05" db="EMBL/GenBank/DDBJ databases">
        <title>Lujinxingia marina gen. nov. sp. nov., a new facultative anaerobic member of the class Deltaproteobacteria, and proposal of Lujinxingaceae fam. nov.</title>
        <authorList>
            <person name="Li C.-M."/>
        </authorList>
    </citation>
    <scope>NUCLEOTIDE SEQUENCE [LARGE SCALE GENOMIC DNA]</scope>
    <source>
        <strain evidence="16 17">B210</strain>
    </source>
</reference>
<organism evidence="16 17">
    <name type="scientific">Lujinxingia litoralis</name>
    <dbReference type="NCBI Taxonomy" id="2211119"/>
    <lineage>
        <taxon>Bacteria</taxon>
        <taxon>Deltaproteobacteria</taxon>
        <taxon>Bradymonadales</taxon>
        <taxon>Lujinxingiaceae</taxon>
        <taxon>Lujinxingia</taxon>
    </lineage>
</organism>
<gene>
    <name evidence="12" type="primary">dapA</name>
    <name evidence="16" type="ORF">DL240_08735</name>
</gene>
<comment type="similarity">
    <text evidence="3 12 13">Belongs to the DapA family.</text>
</comment>
<evidence type="ECO:0000313" key="16">
    <source>
        <dbReference type="EMBL" id="RAL22967.1"/>
    </source>
</evidence>
<evidence type="ECO:0000256" key="4">
    <source>
        <dbReference type="ARBA" id="ARBA00012086"/>
    </source>
</evidence>
<comment type="pathway">
    <text evidence="2 12">Amino-acid biosynthesis; L-lysine biosynthesis via DAP pathway; (S)-tetrahydrodipicolinate from L-aspartate: step 3/4.</text>
</comment>
<evidence type="ECO:0000256" key="1">
    <source>
        <dbReference type="ARBA" id="ARBA00003294"/>
    </source>
</evidence>
<feature type="binding site" evidence="12 15">
    <location>
        <position position="211"/>
    </location>
    <ligand>
        <name>pyruvate</name>
        <dbReference type="ChEBI" id="CHEBI:15361"/>
    </ligand>
</feature>
<evidence type="ECO:0000256" key="2">
    <source>
        <dbReference type="ARBA" id="ARBA00005120"/>
    </source>
</evidence>
<evidence type="ECO:0000313" key="17">
    <source>
        <dbReference type="Proteomes" id="UP000249169"/>
    </source>
</evidence>
<feature type="active site" description="Schiff-base intermediate with substrate" evidence="12 14">
    <location>
        <position position="169"/>
    </location>
</feature>
<comment type="caution">
    <text evidence="12">Was originally thought to be a dihydrodipicolinate synthase (DHDPS), catalyzing the condensation of (S)-aspartate-beta-semialdehyde [(S)-ASA] and pyruvate to dihydrodipicolinate (DHDP). However, it was shown in E.coli that the product of the enzymatic reaction is not dihydrodipicolinate but in fact (4S)-4-hydroxy-2,3,4,5-tetrahydro-(2S)-dipicolinic acid (HTPA), and that the consecutive dehydration reaction leading to DHDP is not spontaneous but catalyzed by DapB.</text>
</comment>
<dbReference type="RefSeq" id="WP_111729495.1">
    <property type="nucleotide sequence ID" value="NZ_QHKO01000003.1"/>
</dbReference>
<dbReference type="InterPro" id="IPR005263">
    <property type="entry name" value="DapA"/>
</dbReference>
<feature type="binding site" evidence="12 15">
    <location>
        <position position="50"/>
    </location>
    <ligand>
        <name>pyruvate</name>
        <dbReference type="ChEBI" id="CHEBI:15361"/>
    </ligand>
</feature>
<dbReference type="PROSITE" id="PS00666">
    <property type="entry name" value="DHDPS_2"/>
    <property type="match status" value="1"/>
</dbReference>
<evidence type="ECO:0000256" key="5">
    <source>
        <dbReference type="ARBA" id="ARBA00022490"/>
    </source>
</evidence>
<dbReference type="InterPro" id="IPR013785">
    <property type="entry name" value="Aldolase_TIM"/>
</dbReference>
<dbReference type="GO" id="GO:0008840">
    <property type="term" value="F:4-hydroxy-tetrahydrodipicolinate synthase activity"/>
    <property type="evidence" value="ECO:0007669"/>
    <property type="project" value="UniProtKB-UniRule"/>
</dbReference>
<feature type="site" description="Part of a proton relay during catalysis" evidence="12">
    <location>
        <position position="49"/>
    </location>
</feature>
<dbReference type="UniPathway" id="UPA00034">
    <property type="reaction ID" value="UER00017"/>
</dbReference>
<dbReference type="SMART" id="SM01130">
    <property type="entry name" value="DHDPS"/>
    <property type="match status" value="1"/>
</dbReference>
<feature type="active site" description="Proton donor/acceptor" evidence="12 14">
    <location>
        <position position="141"/>
    </location>
</feature>